<dbReference type="SUPFAM" id="SSF48726">
    <property type="entry name" value="Immunoglobulin"/>
    <property type="match status" value="1"/>
</dbReference>
<organism evidence="2 3">
    <name type="scientific">Silurus asotus</name>
    <name type="common">Amur catfish</name>
    <name type="synonym">Parasilurus asotus</name>
    <dbReference type="NCBI Taxonomy" id="30991"/>
    <lineage>
        <taxon>Eukaryota</taxon>
        <taxon>Metazoa</taxon>
        <taxon>Chordata</taxon>
        <taxon>Craniata</taxon>
        <taxon>Vertebrata</taxon>
        <taxon>Euteleostomi</taxon>
        <taxon>Actinopterygii</taxon>
        <taxon>Neopterygii</taxon>
        <taxon>Teleostei</taxon>
        <taxon>Ostariophysi</taxon>
        <taxon>Siluriformes</taxon>
        <taxon>Siluridae</taxon>
        <taxon>Silurus</taxon>
    </lineage>
</organism>
<gene>
    <name evidence="2" type="ORF">C0J50_7120</name>
</gene>
<dbReference type="AlphaFoldDB" id="A0AAD5A090"/>
<dbReference type="InterPro" id="IPR036179">
    <property type="entry name" value="Ig-like_dom_sf"/>
</dbReference>
<sequence length="171" mass="20010">MTTMPQVMKGELAQSEDLSGIWQESSSPAAILPKLRKSQKLFRDQRFSVSLSSWCLFKGTTWYEDTKPKPTVKVNPQSSIYTGDTITLSCELQDMTGWGFLYYNQWFQLLKRKPANSLKVTVNNAGETVYRCRVLTRNYFNYHDYYNNNNNYYYYYTEYSEPVKITVKGLS</sequence>
<dbReference type="PROSITE" id="PS50835">
    <property type="entry name" value="IG_LIKE"/>
    <property type="match status" value="1"/>
</dbReference>
<evidence type="ECO:0000313" key="3">
    <source>
        <dbReference type="Proteomes" id="UP001205998"/>
    </source>
</evidence>
<dbReference type="Gene3D" id="2.60.40.10">
    <property type="entry name" value="Immunoglobulins"/>
    <property type="match status" value="1"/>
</dbReference>
<dbReference type="InterPro" id="IPR007110">
    <property type="entry name" value="Ig-like_dom"/>
</dbReference>
<accession>A0AAD5A090</accession>
<reference evidence="2" key="1">
    <citation type="submission" date="2018-07" db="EMBL/GenBank/DDBJ databases">
        <title>Comparative genomics of catfishes provides insights into carnivory and benthic adaptation.</title>
        <authorList>
            <person name="Zhang Y."/>
            <person name="Wang D."/>
            <person name="Peng Z."/>
            <person name="Zheng S."/>
            <person name="Shao F."/>
            <person name="Tao W."/>
        </authorList>
    </citation>
    <scope>NUCLEOTIDE SEQUENCE</scope>
    <source>
        <strain evidence="2">Chongqing</strain>
    </source>
</reference>
<dbReference type="InterPro" id="IPR013783">
    <property type="entry name" value="Ig-like_fold"/>
</dbReference>
<dbReference type="EMBL" id="MU592027">
    <property type="protein sequence ID" value="KAI5607368.1"/>
    <property type="molecule type" value="Genomic_DNA"/>
</dbReference>
<comment type="caution">
    <text evidence="2">The sequence shown here is derived from an EMBL/GenBank/DDBJ whole genome shotgun (WGS) entry which is preliminary data.</text>
</comment>
<evidence type="ECO:0000313" key="2">
    <source>
        <dbReference type="EMBL" id="KAI5607368.1"/>
    </source>
</evidence>
<dbReference type="Proteomes" id="UP001205998">
    <property type="component" value="Unassembled WGS sequence"/>
</dbReference>
<keyword evidence="3" id="KW-1185">Reference proteome</keyword>
<evidence type="ECO:0000259" key="1">
    <source>
        <dbReference type="PROSITE" id="PS50835"/>
    </source>
</evidence>
<proteinExistence type="predicted"/>
<protein>
    <recommendedName>
        <fullName evidence="1">Ig-like domain-containing protein</fullName>
    </recommendedName>
</protein>
<feature type="domain" description="Ig-like" evidence="1">
    <location>
        <begin position="70"/>
        <end position="134"/>
    </location>
</feature>
<name>A0AAD5A090_SILAS</name>